<dbReference type="Pfam" id="PF17963">
    <property type="entry name" value="Big_9"/>
    <property type="match status" value="1"/>
</dbReference>
<dbReference type="RefSeq" id="WP_155283673.1">
    <property type="nucleotide sequence ID" value="NZ_BLBC01000005.1"/>
</dbReference>
<keyword evidence="3" id="KW-1185">Reference proteome</keyword>
<dbReference type="Pfam" id="PF13585">
    <property type="entry name" value="CHU_C"/>
    <property type="match status" value="1"/>
</dbReference>
<name>A0A5M4B6J8_9FLAO</name>
<feature type="domain" description="DUF11" evidence="1">
    <location>
        <begin position="177"/>
        <end position="273"/>
    </location>
</feature>
<evidence type="ECO:0000313" key="3">
    <source>
        <dbReference type="Proteomes" id="UP000398217"/>
    </source>
</evidence>
<dbReference type="EMBL" id="BLBC01000005">
    <property type="protein sequence ID" value="GET44970.1"/>
    <property type="molecule type" value="Genomic_DNA"/>
</dbReference>
<evidence type="ECO:0000259" key="1">
    <source>
        <dbReference type="Pfam" id="PF01345"/>
    </source>
</evidence>
<gene>
    <name evidence="2" type="ORF">RCZ01_02720</name>
</gene>
<dbReference type="OrthoDB" id="9805017at2"/>
<dbReference type="Pfam" id="PF01345">
    <property type="entry name" value="DUF11"/>
    <property type="match status" value="1"/>
</dbReference>
<sequence length="2433" mass="259472">MKKVFNYMNMKIMQFVILIAFCLGMGTIYAQNPQNPQLLSAIDNMPAPSACGEASTYTVTVRTGTSAHQNINLEVTLPVDFEYESGSAITTNNIGTASFVSYDSSTRKLVIKLDIPATTTASDMKISFKARVNCGAIATASLSADKKPKIGYLLNGGIFGAGEGQGINVKYAALVTTVTPQSSNVAAGDVIERTIRVNNNGYGTIQSFTVSTTIGTGLEIVSSDLTGNTGWKVEETEKGVYQFSDGTLLSGASVSIKQTVKVNACSELTSSYKASYGCTPKECTYPELSNATANPTVTIDRTKVPNVVITVVKSDGTELTTTETNVGAYCFDSDITHYLKIENKGTAGAKDLVLELLTSIDGKLTGSTYFVDNSYEISDNIGFTGALTSITPSNNSTVWDSNLGDVFGTTGKKNRVYLPISSIAQGQTLYLRFKTRNNSYVTGTNCGDKRSGFLYGGINRLYTYSNANVCSGTKNFTVPNGTLIGAQGLRLEGGNIGASMISSDPKDIYKGRFRFSQLSHSNTSVANGDYFEIVFRFAPSMTIRKETIKLMQVDGTFFLPEIISDVANEYRLRFTYGPKDKGGNFSGNFSANGSVLTFDATYTCSDPAWYELYMQTNRVNSCNSGIKGIDTQCIRTNLSPVGCAEGCDQGLMRGLAKVQRHPDSFGYVANTKLHDRDNKGLPAYPLTKITEDTEGTNLSAFHTNDKVIISQKGTVKSGTITNWTEGRFEVTVPNGMYNTIPGSLSSLNAIVTPNSGQLIIDTEIQTYTITNLPLKVSGTQTVTLDFTMETLHANGLPATITHLADGYKLQVSFQIIPNNFNHSGDNIGTKQFITDFHLRHNNLPYSCGPLGLANGLFAVSRFSFYENNSKSPNTRLTACDKIPDGSNNSIISSAPFYRLNISINEATTSNQVFPRENRQFIKPKQLVSIVPEGLDLKGFYILLSGQLRSDYGYYKVTLDTPVSGMMHTLNLEEVLMKLLIASHARGNGYDPSDYNAAMTTLNLDEGFWLRITPIVSKNCNSGATETYEAYAVLEGTGRDAYPPNNTYTNEVNIKTSVKAITYDIDNDKLNTTIATPVSTSDTNVVRWVIKTENSSIFHTFPNVWFGSTDMNITSVQQASDATGNSLVGNPLNQVNGIFQLGDINPLTTKFYVVTADIPDCGTGEKNILLGHSCKGYPSSLSTPHCPAQTYTVTFSKLEGDLQSRLISQPPADYRPSLCEVLDYDIEINNSGKGIVKDIQITIPLGETSGLTFVPGSAMYSNEYKTGTVSTTIPLDDSYVTVGTTSIIINLPNTNLATGEKIRFRLKLRTTDDCSFSSNQHISFISRGKNYCGEDIHEPSTLTSYRLIIAGDTTNLPIVTIDKAEALIAFSDSNVTGNAKGTYTLKITNKGNLPFNQDIINAGGDTKLSINLPIGWEILNTKDIEVASNNSLVYYSTDVLTNTYIFTLVDAIPINGVLEINALPIVATKIHNCPITDEIKAQLYYIVHNPTSVCSGTTPTPANCDMKKIITEAIVPLKLVVPKATIKTSVNTVFCSNHTIADLNILINENAPLAWYDNPTGGTQLAQNTPLSARTYYVALRDNLVSGCESIERTPVEITTEVCIPIVANDDVFPTVNGNVQSTAGNVLDNSGNGQDTLNGTPVTTTNVSISEVTPATSINGNANVPKIDVTTGNVNVPAGTPAGTYTIVYRICESGNPANNCDTATVTVVVSTIEANDDDMSGSPVDGVTGNPSVVNVLTNDILNGVPNIPISEVTITVTTQATPIGGSANVPILEPITGNVSVPAGTPAGIYTITYQVCTKSNICDTANVVIAVASQPIDAKDDNFPAVSGNTGGKAGNVLSNNGNGTDMLGANPATVTNVNIAEVTPASPINGNPNVPKLDATGEVDVPAGTPAGTYTIVYTICEKLNPTNCDTATATVVVTSETLVANPDDFSGTPINGLNGGNTSSVLTNDTLNGNPLNPTQVNLTWGTTIPTGLTPNADGTITIAPNTPAGTYTITYTICEKLNPTNCESAEVTIVVTEEPIDAKDDNFPAVSGNTGGKAGNVLSDNGNGLDVLGTNPATIANVNITQVTPASPINGSANIPTLDVTTGDINVPTDTPAGTYTIVYRICEKLNPTNCDTATATVEVAALPIVANDDDYTSFPIYTAVGGTVTTSVLVNDTIGGAPATLGTVTISNPTTPNTNIYIDVSNGTVVVLPNTPAGTYTLTYTICENANATNCSNEANVTVVVLDVPKANDDSATTEINTPVTVNILDNDENIPTTGRVAVVTDPSRGTVQVNDGGTPDDPSDDTITYTPNPGFVGTDMFVYELCDAAGNCSNATVTIEVVAGGDIVPYNAISINDDGSNDIFYIKGIEAYPNNTVRIYNRWGVKVFEAHGYNNTTKVFRGLSNGRVTIEAPEKLPQGTYYYIIEYVDKNNQTKKKGSWLYIKK</sequence>
<protein>
    <recommendedName>
        <fullName evidence="1">DUF11 domain-containing protein</fullName>
    </recommendedName>
</protein>
<dbReference type="InterPro" id="IPR001434">
    <property type="entry name" value="OmcB-like_DUF11"/>
</dbReference>
<accession>A0A5M4B6J8</accession>
<comment type="caution">
    <text evidence="2">The sequence shown here is derived from an EMBL/GenBank/DDBJ whole genome shotgun (WGS) entry which is preliminary data.</text>
</comment>
<organism evidence="2 3">
    <name type="scientific">Capnocytophaga felis</name>
    <dbReference type="NCBI Taxonomy" id="2267611"/>
    <lineage>
        <taxon>Bacteria</taxon>
        <taxon>Pseudomonadati</taxon>
        <taxon>Bacteroidota</taxon>
        <taxon>Flavobacteriia</taxon>
        <taxon>Flavobacteriales</taxon>
        <taxon>Flavobacteriaceae</taxon>
        <taxon>Capnocytophaga</taxon>
    </lineage>
</organism>
<dbReference type="Gene3D" id="2.60.40.3440">
    <property type="match status" value="1"/>
</dbReference>
<reference evidence="3" key="1">
    <citation type="journal article" date="2020" name="Int. J. Syst. Evol. Microbiol.">
        <title>Capnocytophaga felis sp. nov. isolated from the feline oral cavity.</title>
        <authorList>
            <person name="Suzuki M."/>
            <person name="Umeda K."/>
            <person name="Kimura M."/>
            <person name="Imaoka K."/>
            <person name="Morikawa S."/>
            <person name="Maeda K."/>
        </authorList>
    </citation>
    <scope>NUCLEOTIDE SEQUENCE [LARGE SCALE GENOMIC DNA]</scope>
    <source>
        <strain evidence="3">KC07070</strain>
    </source>
</reference>
<proteinExistence type="predicted"/>
<dbReference type="Proteomes" id="UP000398217">
    <property type="component" value="Unassembled WGS sequence"/>
</dbReference>
<evidence type="ECO:0000313" key="2">
    <source>
        <dbReference type="EMBL" id="GET44970.1"/>
    </source>
</evidence>